<dbReference type="Gene3D" id="1.10.3720.10">
    <property type="entry name" value="MetI-like"/>
    <property type="match status" value="1"/>
</dbReference>
<dbReference type="Proteomes" id="UP000035763">
    <property type="component" value="Unassembled WGS sequence"/>
</dbReference>
<keyword evidence="11" id="KW-1185">Reference proteome</keyword>
<comment type="similarity">
    <text evidence="2">Belongs to the binding-protein-dependent transport system permease family. CysTW subfamily.</text>
</comment>
<keyword evidence="3 8" id="KW-0813">Transport</keyword>
<dbReference type="Pfam" id="PF00528">
    <property type="entry name" value="BPD_transp_1"/>
    <property type="match status" value="1"/>
</dbReference>
<keyword evidence="6 8" id="KW-1133">Transmembrane helix</keyword>
<dbReference type="RefSeq" id="WP_048695068.1">
    <property type="nucleotide sequence ID" value="NZ_HG764815.1"/>
</dbReference>
<feature type="transmembrane region" description="Helical" evidence="8">
    <location>
        <begin position="28"/>
        <end position="50"/>
    </location>
</feature>
<dbReference type="STRING" id="1193182.BN11_450005"/>
<evidence type="ECO:0000313" key="10">
    <source>
        <dbReference type="EMBL" id="CCH74467.1"/>
    </source>
</evidence>
<protein>
    <submittedName>
        <fullName evidence="10">Putative polyamine ABC transporter permease protein</fullName>
    </submittedName>
</protein>
<evidence type="ECO:0000256" key="1">
    <source>
        <dbReference type="ARBA" id="ARBA00004651"/>
    </source>
</evidence>
<dbReference type="AlphaFoldDB" id="W6JZ80"/>
<evidence type="ECO:0000256" key="5">
    <source>
        <dbReference type="ARBA" id="ARBA00022692"/>
    </source>
</evidence>
<evidence type="ECO:0000256" key="4">
    <source>
        <dbReference type="ARBA" id="ARBA00022475"/>
    </source>
</evidence>
<dbReference type="PANTHER" id="PTHR42929">
    <property type="entry name" value="INNER MEMBRANE ABC TRANSPORTER PERMEASE PROTEIN YDCU-RELATED-RELATED"/>
    <property type="match status" value="1"/>
</dbReference>
<dbReference type="PANTHER" id="PTHR42929:SF1">
    <property type="entry name" value="INNER MEMBRANE ABC TRANSPORTER PERMEASE PROTEIN YDCU-RELATED"/>
    <property type="match status" value="1"/>
</dbReference>
<dbReference type="CDD" id="cd06261">
    <property type="entry name" value="TM_PBP2"/>
    <property type="match status" value="1"/>
</dbReference>
<dbReference type="SUPFAM" id="SSF161098">
    <property type="entry name" value="MetI-like"/>
    <property type="match status" value="1"/>
</dbReference>
<evidence type="ECO:0000256" key="6">
    <source>
        <dbReference type="ARBA" id="ARBA00022989"/>
    </source>
</evidence>
<comment type="subcellular location">
    <subcellularLocation>
        <location evidence="1 8">Cell membrane</location>
        <topology evidence="1 8">Multi-pass membrane protein</topology>
    </subcellularLocation>
</comment>
<keyword evidence="5 8" id="KW-0812">Transmembrane</keyword>
<feature type="transmembrane region" description="Helical" evidence="8">
    <location>
        <begin position="88"/>
        <end position="107"/>
    </location>
</feature>
<evidence type="ECO:0000256" key="3">
    <source>
        <dbReference type="ARBA" id="ARBA00022448"/>
    </source>
</evidence>
<dbReference type="GO" id="GO:0055085">
    <property type="term" value="P:transmembrane transport"/>
    <property type="evidence" value="ECO:0007669"/>
    <property type="project" value="InterPro"/>
</dbReference>
<feature type="transmembrane region" description="Helical" evidence="8">
    <location>
        <begin position="119"/>
        <end position="139"/>
    </location>
</feature>
<dbReference type="GO" id="GO:0005886">
    <property type="term" value="C:plasma membrane"/>
    <property type="evidence" value="ECO:0007669"/>
    <property type="project" value="UniProtKB-SubCell"/>
</dbReference>
<evidence type="ECO:0000256" key="2">
    <source>
        <dbReference type="ARBA" id="ARBA00007069"/>
    </source>
</evidence>
<sequence>MSALAHIGAGQGAPAGPDTAKRGSWMPYLLLLPGMLWLIVFFVVPLVQLFTVSLQSKFPGYPGYYYRDLNFKNYWSALTEFAPHFGRSLLFAGLATFFAFCLAYPLAYAMAFKAGRWRGLMMICIIAPFFTSFILRTIAWRQILADEGPVAKTLNFLHVLPGGHITETWMAVVAGLTYNFLPFMVLPIYASLERADPRIIEAGGDLYANGFTTFRTVTLPMSMPGVLAGTLLTFIPAAGDYVNAELLGSDRSTKMVGNVIESQFFKVPGGYPTAAALSFTLMALILALVFVYVRKFGTEELL</sequence>
<evidence type="ECO:0000259" key="9">
    <source>
        <dbReference type="PROSITE" id="PS50928"/>
    </source>
</evidence>
<proteinExistence type="inferred from homology"/>
<dbReference type="InterPro" id="IPR000515">
    <property type="entry name" value="MetI-like"/>
</dbReference>
<comment type="caution">
    <text evidence="10">The sequence shown here is derived from an EMBL/GenBank/DDBJ whole genome shotgun (WGS) entry which is preliminary data.</text>
</comment>
<feature type="transmembrane region" description="Helical" evidence="8">
    <location>
        <begin position="274"/>
        <end position="293"/>
    </location>
</feature>
<feature type="transmembrane region" description="Helical" evidence="8">
    <location>
        <begin position="169"/>
        <end position="190"/>
    </location>
</feature>
<reference evidence="10 11" key="1">
    <citation type="journal article" date="2013" name="ISME J.">
        <title>A metabolic model for members of the genus Tetrasphaera involved in enhanced biological phosphorus removal.</title>
        <authorList>
            <person name="Kristiansen R."/>
            <person name="Nguyen H.T.T."/>
            <person name="Saunders A.M."/>
            <person name="Nielsen J.L."/>
            <person name="Wimmer R."/>
            <person name="Le V.Q."/>
            <person name="McIlroy S.J."/>
            <person name="Petrovski S."/>
            <person name="Seviour R.J."/>
            <person name="Calteau A."/>
            <person name="Nielsen K.L."/>
            <person name="Nielsen P.H."/>
        </authorList>
    </citation>
    <scope>NUCLEOTIDE SEQUENCE [LARGE SCALE GENOMIC DNA]</scope>
    <source>
        <strain evidence="10 11">Ben110</strain>
    </source>
</reference>
<keyword evidence="7 8" id="KW-0472">Membrane</keyword>
<organism evidence="10 11">
    <name type="scientific">Nostocoides australiense Ben110</name>
    <dbReference type="NCBI Taxonomy" id="1193182"/>
    <lineage>
        <taxon>Bacteria</taxon>
        <taxon>Bacillati</taxon>
        <taxon>Actinomycetota</taxon>
        <taxon>Actinomycetes</taxon>
        <taxon>Micrococcales</taxon>
        <taxon>Intrasporangiaceae</taxon>
        <taxon>Nostocoides</taxon>
    </lineage>
</organism>
<feature type="domain" description="ABC transmembrane type-1" evidence="9">
    <location>
        <begin position="85"/>
        <end position="292"/>
    </location>
</feature>
<dbReference type="EMBL" id="CAJA01000390">
    <property type="protein sequence ID" value="CCH74467.1"/>
    <property type="molecule type" value="Genomic_DNA"/>
</dbReference>
<name>W6JZ80_9MICO</name>
<evidence type="ECO:0000313" key="11">
    <source>
        <dbReference type="Proteomes" id="UP000035763"/>
    </source>
</evidence>
<dbReference type="PROSITE" id="PS50928">
    <property type="entry name" value="ABC_TM1"/>
    <property type="match status" value="1"/>
</dbReference>
<accession>W6JZ80</accession>
<evidence type="ECO:0000256" key="7">
    <source>
        <dbReference type="ARBA" id="ARBA00023136"/>
    </source>
</evidence>
<dbReference type="InterPro" id="IPR035906">
    <property type="entry name" value="MetI-like_sf"/>
</dbReference>
<gene>
    <name evidence="10" type="ORF">BN11_450005</name>
</gene>
<keyword evidence="4" id="KW-1003">Cell membrane</keyword>
<evidence type="ECO:0000256" key="8">
    <source>
        <dbReference type="RuleBase" id="RU363032"/>
    </source>
</evidence>